<feature type="domain" description="Peptidase M4 C-terminal" evidence="11">
    <location>
        <begin position="214"/>
        <end position="387"/>
    </location>
</feature>
<reference evidence="12" key="2">
    <citation type="submission" date="2020-09" db="EMBL/GenBank/DDBJ databases">
        <authorList>
            <person name="Sun Q."/>
            <person name="Zhou Y."/>
        </authorList>
    </citation>
    <scope>NUCLEOTIDE SEQUENCE</scope>
    <source>
        <strain evidence="12">CGMCC 1.15085</strain>
    </source>
</reference>
<organism evidence="12 13">
    <name type="scientific">Flexivirga endophytica</name>
    <dbReference type="NCBI Taxonomy" id="1849103"/>
    <lineage>
        <taxon>Bacteria</taxon>
        <taxon>Bacillati</taxon>
        <taxon>Actinomycetota</taxon>
        <taxon>Actinomycetes</taxon>
        <taxon>Micrococcales</taxon>
        <taxon>Dermacoccaceae</taxon>
        <taxon>Flexivirga</taxon>
    </lineage>
</organism>
<evidence type="ECO:0000256" key="8">
    <source>
        <dbReference type="RuleBase" id="RU366073"/>
    </source>
</evidence>
<keyword evidence="8" id="KW-0964">Secreted</keyword>
<evidence type="ECO:0000256" key="7">
    <source>
        <dbReference type="PIRSR" id="PIRSR623612-1"/>
    </source>
</evidence>
<feature type="domain" description="Peptidase M4" evidence="10">
    <location>
        <begin position="104"/>
        <end position="211"/>
    </location>
</feature>
<evidence type="ECO:0000256" key="1">
    <source>
        <dbReference type="ARBA" id="ARBA00009388"/>
    </source>
</evidence>
<comment type="cofactor">
    <cofactor evidence="8">
        <name>Zn(2+)</name>
        <dbReference type="ChEBI" id="CHEBI:29105"/>
    </cofactor>
</comment>
<dbReference type="InterPro" id="IPR027268">
    <property type="entry name" value="Peptidase_M4/M1_CTD_sf"/>
</dbReference>
<evidence type="ECO:0000256" key="5">
    <source>
        <dbReference type="ARBA" id="ARBA00022833"/>
    </source>
</evidence>
<keyword evidence="3" id="KW-0479">Metal-binding</keyword>
<protein>
    <recommendedName>
        <fullName evidence="8">Neutral metalloproteinase</fullName>
        <ecNumber evidence="8">3.4.24.-</ecNumber>
    </recommendedName>
</protein>
<dbReference type="CDD" id="cd09597">
    <property type="entry name" value="M4_TLP"/>
    <property type="match status" value="1"/>
</dbReference>
<keyword evidence="2 8" id="KW-0645">Protease</keyword>
<dbReference type="Gene3D" id="1.10.390.10">
    <property type="entry name" value="Neutral Protease Domain 2"/>
    <property type="match status" value="1"/>
</dbReference>
<dbReference type="PANTHER" id="PTHR43579">
    <property type="match status" value="1"/>
</dbReference>
<feature type="active site" evidence="7">
    <location>
        <position position="204"/>
    </location>
</feature>
<comment type="similarity">
    <text evidence="1 8">Belongs to the peptidase M4 family.</text>
</comment>
<dbReference type="GO" id="GO:0004222">
    <property type="term" value="F:metalloendopeptidase activity"/>
    <property type="evidence" value="ECO:0007669"/>
    <property type="project" value="UniProtKB-UniRule"/>
</dbReference>
<evidence type="ECO:0000259" key="10">
    <source>
        <dbReference type="Pfam" id="PF01447"/>
    </source>
</evidence>
<evidence type="ECO:0000259" key="11">
    <source>
        <dbReference type="Pfam" id="PF02868"/>
    </source>
</evidence>
<dbReference type="Pfam" id="PF02868">
    <property type="entry name" value="Peptidase_M4_C"/>
    <property type="match status" value="1"/>
</dbReference>
<sequence>MEDMSRRTACCQIVPPHLLRRLAEAGEPDAARAAQHTLETSLRHAGQRSVRTAQSSTRGGNGAVGLIPPELRGRAEQSGDYELPANTVRRQADSSAPFRPDRSIYDAGHTTDLPGTKRRGEGDPASDDESVNEAYDGLGDTFSLYADVYDRNSLDGNGLPLLASVHYDRNFDNAYWDGEQMVFGDGDGVYFTSFTDSVDVIGHELTHGVTQYTAGLTYVGQSGALNESVSDCFGSMVKQRVNGKTAADADWLIGAGLFTPKVHGVALRSMKAPGTAYDDPHLGKDPQPATMAAYQDLPHDEEHDNGGVHINSGIPNRAFYLAATAVGGNTWDGAGRIWYDVLTNAALPKDVDFKGFAEATIKSAGTIFGAGTSQEQAVQQAWIDVQVLTTA</sequence>
<evidence type="ECO:0000256" key="9">
    <source>
        <dbReference type="SAM" id="MobiDB-lite"/>
    </source>
</evidence>
<evidence type="ECO:0000256" key="6">
    <source>
        <dbReference type="ARBA" id="ARBA00023049"/>
    </source>
</evidence>
<feature type="region of interest" description="Disordered" evidence="9">
    <location>
        <begin position="30"/>
        <end position="133"/>
    </location>
</feature>
<feature type="compositionally biased region" description="Polar residues" evidence="9">
    <location>
        <begin position="49"/>
        <end position="58"/>
    </location>
</feature>
<dbReference type="Pfam" id="PF01447">
    <property type="entry name" value="Peptidase_M4"/>
    <property type="match status" value="1"/>
</dbReference>
<reference evidence="12" key="1">
    <citation type="journal article" date="2014" name="Int. J. Syst. Evol. Microbiol.">
        <title>Complete genome sequence of Corynebacterium casei LMG S-19264T (=DSM 44701T), isolated from a smear-ripened cheese.</title>
        <authorList>
            <consortium name="US DOE Joint Genome Institute (JGI-PGF)"/>
            <person name="Walter F."/>
            <person name="Albersmeier A."/>
            <person name="Kalinowski J."/>
            <person name="Ruckert C."/>
        </authorList>
    </citation>
    <scope>NUCLEOTIDE SEQUENCE</scope>
    <source>
        <strain evidence="12">CGMCC 1.15085</strain>
    </source>
</reference>
<keyword evidence="4 8" id="KW-0378">Hydrolase</keyword>
<dbReference type="PANTHER" id="PTHR43579:SF1">
    <property type="entry name" value="NEUTRAL METALLOPROTEINASE"/>
    <property type="match status" value="1"/>
</dbReference>
<dbReference type="InterPro" id="IPR023612">
    <property type="entry name" value="Peptidase_M4"/>
</dbReference>
<dbReference type="InterPro" id="IPR052759">
    <property type="entry name" value="Metalloprotease_M4"/>
</dbReference>
<evidence type="ECO:0000256" key="2">
    <source>
        <dbReference type="ARBA" id="ARBA00022670"/>
    </source>
</evidence>
<comment type="caution">
    <text evidence="12">The sequence shown here is derived from an EMBL/GenBank/DDBJ whole genome shotgun (WGS) entry which is preliminary data.</text>
</comment>
<dbReference type="Proteomes" id="UP000636793">
    <property type="component" value="Unassembled WGS sequence"/>
</dbReference>
<proteinExistence type="inferred from homology"/>
<dbReference type="SUPFAM" id="SSF55486">
    <property type="entry name" value="Metalloproteases ('zincins'), catalytic domain"/>
    <property type="match status" value="1"/>
</dbReference>
<feature type="active site" description="Proton donor" evidence="7">
    <location>
        <position position="309"/>
    </location>
</feature>
<evidence type="ECO:0000313" key="12">
    <source>
        <dbReference type="EMBL" id="GGB41115.1"/>
    </source>
</evidence>
<dbReference type="AlphaFoldDB" id="A0A916TDE2"/>
<evidence type="ECO:0000256" key="3">
    <source>
        <dbReference type="ARBA" id="ARBA00022723"/>
    </source>
</evidence>
<keyword evidence="6 8" id="KW-0482">Metalloprotease</keyword>
<dbReference type="GO" id="GO:0006508">
    <property type="term" value="P:proteolysis"/>
    <property type="evidence" value="ECO:0007669"/>
    <property type="project" value="UniProtKB-KW"/>
</dbReference>
<name>A0A916TDE2_9MICO</name>
<dbReference type="EMBL" id="BMHI01000005">
    <property type="protein sequence ID" value="GGB41115.1"/>
    <property type="molecule type" value="Genomic_DNA"/>
</dbReference>
<dbReference type="EC" id="3.4.24.-" evidence="8"/>
<dbReference type="GO" id="GO:0046872">
    <property type="term" value="F:metal ion binding"/>
    <property type="evidence" value="ECO:0007669"/>
    <property type="project" value="UniProtKB-UniRule"/>
</dbReference>
<dbReference type="InterPro" id="IPR013856">
    <property type="entry name" value="Peptidase_M4_domain"/>
</dbReference>
<dbReference type="Gene3D" id="3.10.170.10">
    <property type="match status" value="1"/>
</dbReference>
<keyword evidence="5 8" id="KW-0862">Zinc</keyword>
<dbReference type="GO" id="GO:0005576">
    <property type="term" value="C:extracellular region"/>
    <property type="evidence" value="ECO:0007669"/>
    <property type="project" value="UniProtKB-SubCell"/>
</dbReference>
<evidence type="ECO:0000313" key="13">
    <source>
        <dbReference type="Proteomes" id="UP000636793"/>
    </source>
</evidence>
<dbReference type="PRINTS" id="PR00730">
    <property type="entry name" value="THERMOLYSIN"/>
</dbReference>
<gene>
    <name evidence="12" type="ORF">GCM10011492_34990</name>
</gene>
<dbReference type="InterPro" id="IPR001570">
    <property type="entry name" value="Peptidase_M4_C_domain"/>
</dbReference>
<comment type="subcellular location">
    <subcellularLocation>
        <location evidence="8">Secreted</location>
    </subcellularLocation>
</comment>
<evidence type="ECO:0000256" key="4">
    <source>
        <dbReference type="ARBA" id="ARBA00022801"/>
    </source>
</evidence>
<comment type="function">
    <text evidence="8">Extracellular zinc metalloprotease.</text>
</comment>
<accession>A0A916TDE2</accession>
<keyword evidence="13" id="KW-1185">Reference proteome</keyword>